<dbReference type="PROSITE" id="PS50076">
    <property type="entry name" value="DNAJ_2"/>
    <property type="match status" value="1"/>
</dbReference>
<dbReference type="PROSITE" id="PS00636">
    <property type="entry name" value="DNAJ_1"/>
    <property type="match status" value="1"/>
</dbReference>
<dbReference type="PRINTS" id="PR00625">
    <property type="entry name" value="JDOMAIN"/>
</dbReference>
<evidence type="ECO:0000313" key="4">
    <source>
        <dbReference type="Proteomes" id="UP000655225"/>
    </source>
</evidence>
<dbReference type="SUPFAM" id="SSF46565">
    <property type="entry name" value="Chaperone J-domain"/>
    <property type="match status" value="1"/>
</dbReference>
<evidence type="ECO:0000256" key="1">
    <source>
        <dbReference type="SAM" id="MobiDB-lite"/>
    </source>
</evidence>
<dbReference type="Pfam" id="PF00226">
    <property type="entry name" value="DnaJ"/>
    <property type="match status" value="1"/>
</dbReference>
<keyword evidence="4" id="KW-1185">Reference proteome</keyword>
<name>A0A834ZFV9_TETSI</name>
<accession>A0A834ZFV9</accession>
<evidence type="ECO:0000259" key="2">
    <source>
        <dbReference type="PROSITE" id="PS50076"/>
    </source>
</evidence>
<protein>
    <recommendedName>
        <fullName evidence="2">J domain-containing protein</fullName>
    </recommendedName>
</protein>
<dbReference type="InterPro" id="IPR036869">
    <property type="entry name" value="J_dom_sf"/>
</dbReference>
<dbReference type="CDD" id="cd06257">
    <property type="entry name" value="DnaJ"/>
    <property type="match status" value="1"/>
</dbReference>
<gene>
    <name evidence="3" type="ORF">HHK36_008677</name>
</gene>
<dbReference type="Gene3D" id="1.10.287.110">
    <property type="entry name" value="DnaJ domain"/>
    <property type="match status" value="1"/>
</dbReference>
<feature type="region of interest" description="Disordered" evidence="1">
    <location>
        <begin position="27"/>
        <end position="55"/>
    </location>
</feature>
<dbReference type="InterPro" id="IPR018253">
    <property type="entry name" value="DnaJ_domain_CS"/>
</dbReference>
<dbReference type="InterPro" id="IPR052276">
    <property type="entry name" value="Diphthamide-biosynth_chaperone"/>
</dbReference>
<dbReference type="EMBL" id="JABCRI010000005">
    <property type="protein sequence ID" value="KAF8406589.1"/>
    <property type="molecule type" value="Genomic_DNA"/>
</dbReference>
<reference evidence="3 4" key="1">
    <citation type="submission" date="2020-04" db="EMBL/GenBank/DDBJ databases">
        <title>Plant Genome Project.</title>
        <authorList>
            <person name="Zhang R.-G."/>
        </authorList>
    </citation>
    <scope>NUCLEOTIDE SEQUENCE [LARGE SCALE GENOMIC DNA]</scope>
    <source>
        <strain evidence="3">YNK0</strain>
        <tissue evidence="3">Leaf</tissue>
    </source>
</reference>
<feature type="region of interest" description="Disordered" evidence="1">
    <location>
        <begin position="149"/>
        <end position="168"/>
    </location>
</feature>
<feature type="compositionally biased region" description="Low complexity" evidence="1">
    <location>
        <begin position="38"/>
        <end position="47"/>
    </location>
</feature>
<dbReference type="Proteomes" id="UP000655225">
    <property type="component" value="Unassembled WGS sequence"/>
</dbReference>
<organism evidence="3 4">
    <name type="scientific">Tetracentron sinense</name>
    <name type="common">Spur-leaf</name>
    <dbReference type="NCBI Taxonomy" id="13715"/>
    <lineage>
        <taxon>Eukaryota</taxon>
        <taxon>Viridiplantae</taxon>
        <taxon>Streptophyta</taxon>
        <taxon>Embryophyta</taxon>
        <taxon>Tracheophyta</taxon>
        <taxon>Spermatophyta</taxon>
        <taxon>Magnoliopsida</taxon>
        <taxon>Trochodendrales</taxon>
        <taxon>Trochodendraceae</taxon>
        <taxon>Tetracentron</taxon>
    </lineage>
</organism>
<dbReference type="PANTHER" id="PTHR44240:SF10">
    <property type="entry name" value="J DOMAIN-CONTAINING PROTEIN"/>
    <property type="match status" value="1"/>
</dbReference>
<dbReference type="PANTHER" id="PTHR44240">
    <property type="entry name" value="DNAJ DOMAIN (PROKARYOTIC HEAT SHOCK PROTEIN)-RELATED"/>
    <property type="match status" value="1"/>
</dbReference>
<feature type="domain" description="J" evidence="2">
    <location>
        <begin position="65"/>
        <end position="132"/>
    </location>
</feature>
<evidence type="ECO:0000313" key="3">
    <source>
        <dbReference type="EMBL" id="KAF8406589.1"/>
    </source>
</evidence>
<sequence>MLAASSPSFLRSGPHFFGPKIALKTPSPAPESVKYRPPRCTATYTTTERTRPPSLCSPKIASSASLYQVLGIPMSATCQEIKAAYRRLARVCHPDVATIDRKDSSADEFKKIHAAYSTLIDPEKRADYDRKLFRPKRPYCSSSSTVNSSSMAGFSGHSRRTWETDQCW</sequence>
<dbReference type="OrthoDB" id="445556at2759"/>
<dbReference type="AlphaFoldDB" id="A0A834ZFV9"/>
<dbReference type="InterPro" id="IPR001623">
    <property type="entry name" value="DnaJ_domain"/>
</dbReference>
<dbReference type="SMART" id="SM00271">
    <property type="entry name" value="DnaJ"/>
    <property type="match status" value="1"/>
</dbReference>
<proteinExistence type="predicted"/>
<dbReference type="OMA" id="ARVHFPQ"/>
<comment type="caution">
    <text evidence="3">The sequence shown here is derived from an EMBL/GenBank/DDBJ whole genome shotgun (WGS) entry which is preliminary data.</text>
</comment>